<dbReference type="AlphaFoldDB" id="A0A075RWS3"/>
<dbReference type="EMBL" id="CP059075">
    <property type="protein sequence ID" value="QRE04282.1"/>
    <property type="molecule type" value="Genomic_DNA"/>
</dbReference>
<reference evidence="1 2" key="1">
    <citation type="submission" date="2020-07" db="EMBL/GenBank/DDBJ databases">
        <title>Genomic characterization of Flavobacterium psychrophilum strains.</title>
        <authorList>
            <person name="Castillo D."/>
            <person name="Jorgensen J."/>
            <person name="Middelboe M."/>
        </authorList>
    </citation>
    <scope>NUCLEOTIDE SEQUENCE [LARGE SCALE GENOMIC DNA]</scope>
    <source>
        <strain evidence="1 2">FPS-R7</strain>
    </source>
</reference>
<evidence type="ECO:0000313" key="1">
    <source>
        <dbReference type="EMBL" id="QRE04282.1"/>
    </source>
</evidence>
<dbReference type="Proteomes" id="UP000596329">
    <property type="component" value="Chromosome"/>
</dbReference>
<dbReference type="GeneID" id="66553639"/>
<proteinExistence type="predicted"/>
<evidence type="ECO:0000313" key="2">
    <source>
        <dbReference type="Proteomes" id="UP000596329"/>
    </source>
</evidence>
<dbReference type="KEGG" id="fpw:IA04_00070"/>
<name>A0A075RWS3_FLAPS</name>
<dbReference type="RefSeq" id="WP_011962209.1">
    <property type="nucleotide sequence ID" value="NZ_CBCRUL010000002.1"/>
</dbReference>
<organism evidence="1 2">
    <name type="scientific">Flavobacterium psychrophilum</name>
    <dbReference type="NCBI Taxonomy" id="96345"/>
    <lineage>
        <taxon>Bacteria</taxon>
        <taxon>Pseudomonadati</taxon>
        <taxon>Bacteroidota</taxon>
        <taxon>Flavobacteriia</taxon>
        <taxon>Flavobacteriales</taxon>
        <taxon>Flavobacteriaceae</taxon>
        <taxon>Flavobacterium</taxon>
    </lineage>
</organism>
<protein>
    <submittedName>
        <fullName evidence="1">Uncharacterized protein</fullName>
    </submittedName>
</protein>
<accession>A0A075RWS3</accession>
<dbReference type="KEGG" id="fpk:IA06_00070"/>
<sequence>MAGTLKKSIFLNFQKKFKEKCITLFVEAYNASISSKAVSLDFHENDITAILHNYINENPKRKDWQIFTNLENHQFDKKAIPTKGFAAKFSRIDMRFTKFWQSDEFRYFVEAKNLKVNDSDLKRRYITTGIDNFLTKGKYVNCDGFLVGYILEGTVENCVKGINKLLEKDKRQNEKIEKASTFLSIDNHFSKHQEKEMYHLFLNYVN</sequence>
<dbReference type="KEGG" id="fpv:IA03_00070"/>
<dbReference type="OMA" id="FHENDIT"/>
<gene>
    <name evidence="1" type="ORF">H0H26_01370</name>
</gene>
<dbReference type="KEGG" id="fpq:IB65_00065"/>
<dbReference type="KEGG" id="fpc:FPSM_00029"/>